<feature type="region of interest" description="Disordered" evidence="1">
    <location>
        <begin position="79"/>
        <end position="165"/>
    </location>
</feature>
<feature type="transmembrane region" description="Helical" evidence="2">
    <location>
        <begin position="32"/>
        <end position="50"/>
    </location>
</feature>
<comment type="caution">
    <text evidence="3">The sequence shown here is derived from an EMBL/GenBank/DDBJ whole genome shotgun (WGS) entry which is preliminary data.</text>
</comment>
<evidence type="ECO:0000256" key="1">
    <source>
        <dbReference type="SAM" id="MobiDB-lite"/>
    </source>
</evidence>
<keyword evidence="4" id="KW-1185">Reference proteome</keyword>
<keyword evidence="2" id="KW-0812">Transmembrane</keyword>
<gene>
    <name evidence="3" type="ORF">ACFSBW_00805</name>
</gene>
<proteinExistence type="predicted"/>
<keyword evidence="2" id="KW-1133">Transmembrane helix</keyword>
<accession>A0ABD6D2I5</accession>
<protein>
    <submittedName>
        <fullName evidence="3">Uncharacterized protein</fullName>
    </submittedName>
</protein>
<dbReference type="Proteomes" id="UP001597052">
    <property type="component" value="Unassembled WGS sequence"/>
</dbReference>
<dbReference type="AlphaFoldDB" id="A0ABD6D2I5"/>
<evidence type="ECO:0000313" key="4">
    <source>
        <dbReference type="Proteomes" id="UP001597052"/>
    </source>
</evidence>
<evidence type="ECO:0000313" key="3">
    <source>
        <dbReference type="EMBL" id="MFD1640414.1"/>
    </source>
</evidence>
<keyword evidence="2" id="KW-0472">Membrane</keyword>
<organism evidence="3 4">
    <name type="scientific">Halohasta litorea</name>
    <dbReference type="NCBI Taxonomy" id="869891"/>
    <lineage>
        <taxon>Archaea</taxon>
        <taxon>Methanobacteriati</taxon>
        <taxon>Methanobacteriota</taxon>
        <taxon>Stenosarchaea group</taxon>
        <taxon>Halobacteria</taxon>
        <taxon>Halobacteriales</taxon>
        <taxon>Haloferacaceae</taxon>
        <taxon>Halohasta</taxon>
    </lineage>
</organism>
<dbReference type="RefSeq" id="WP_256397418.1">
    <property type="nucleotide sequence ID" value="NZ_JANHDJ010000007.1"/>
</dbReference>
<reference evidence="3 4" key="1">
    <citation type="journal article" date="2019" name="Int. J. Syst. Evol. Microbiol.">
        <title>The Global Catalogue of Microorganisms (GCM) 10K type strain sequencing project: providing services to taxonomists for standard genome sequencing and annotation.</title>
        <authorList>
            <consortium name="The Broad Institute Genomics Platform"/>
            <consortium name="The Broad Institute Genome Sequencing Center for Infectious Disease"/>
            <person name="Wu L."/>
            <person name="Ma J."/>
        </authorList>
    </citation>
    <scope>NUCLEOTIDE SEQUENCE [LARGE SCALE GENOMIC DNA]</scope>
    <source>
        <strain evidence="3 4">CGMCC 1.10593</strain>
    </source>
</reference>
<evidence type="ECO:0000256" key="2">
    <source>
        <dbReference type="SAM" id="Phobius"/>
    </source>
</evidence>
<feature type="transmembrane region" description="Helical" evidence="2">
    <location>
        <begin position="56"/>
        <end position="78"/>
    </location>
</feature>
<sequence length="165" mass="16725">MGGTITETGSVSTAREWVSGLWTYYRQYTHSAIHAASAAALTIFGLLVFIDPLFAAVAIAAYVCPPIVLYVLGVEVGAESEAASTERPGDTDSVAVTDSTRGSERGARDSDSDSDGGDSDSDSDSDGADGDSDSDSDDGDSDSDGADGDSDSDGSDTDSDGVSVD</sequence>
<feature type="compositionally biased region" description="Basic and acidic residues" evidence="1">
    <location>
        <begin position="101"/>
        <end position="111"/>
    </location>
</feature>
<name>A0ABD6D2I5_9EURY</name>
<feature type="compositionally biased region" description="Acidic residues" evidence="1">
    <location>
        <begin position="112"/>
        <end position="159"/>
    </location>
</feature>
<dbReference type="EMBL" id="JBHUDM010000001">
    <property type="protein sequence ID" value="MFD1640414.1"/>
    <property type="molecule type" value="Genomic_DNA"/>
</dbReference>